<accession>A0A6J2Y2J4</accession>
<feature type="chain" id="PRO_5026754143" evidence="4">
    <location>
        <begin position="20"/>
        <end position="463"/>
    </location>
</feature>
<keyword evidence="2 4" id="KW-0732">Signal</keyword>
<dbReference type="SUPFAM" id="SSF52058">
    <property type="entry name" value="L domain-like"/>
    <property type="match status" value="1"/>
</dbReference>
<evidence type="ECO:0000256" key="4">
    <source>
        <dbReference type="SAM" id="SignalP"/>
    </source>
</evidence>
<gene>
    <name evidence="6" type="primary">LOC115883073</name>
</gene>
<dbReference type="Proteomes" id="UP000504635">
    <property type="component" value="Unplaced"/>
</dbReference>
<reference evidence="6" key="1">
    <citation type="submission" date="2025-08" db="UniProtKB">
        <authorList>
            <consortium name="RefSeq"/>
        </authorList>
    </citation>
    <scope>IDENTIFICATION</scope>
    <source>
        <tissue evidence="6">Gonads</tissue>
    </source>
</reference>
<feature type="signal peptide" evidence="4">
    <location>
        <begin position="1"/>
        <end position="19"/>
    </location>
</feature>
<evidence type="ECO:0000256" key="2">
    <source>
        <dbReference type="ARBA" id="ARBA00022729"/>
    </source>
</evidence>
<proteinExistence type="predicted"/>
<dbReference type="Pfam" id="PF13855">
    <property type="entry name" value="LRR_8"/>
    <property type="match status" value="3"/>
</dbReference>
<dbReference type="InterPro" id="IPR032675">
    <property type="entry name" value="LRR_dom_sf"/>
</dbReference>
<dbReference type="GeneID" id="115883073"/>
<dbReference type="PANTHER" id="PTHR24373">
    <property type="entry name" value="SLIT RELATED LEUCINE-RICH REPEAT NEURONAL PROTEIN"/>
    <property type="match status" value="1"/>
</dbReference>
<dbReference type="AlphaFoldDB" id="A0A6J2Y2J4"/>
<dbReference type="InterPro" id="IPR050328">
    <property type="entry name" value="Dev_Immune_Receptor"/>
</dbReference>
<dbReference type="Gene3D" id="3.80.10.10">
    <property type="entry name" value="Ribonuclease Inhibitor"/>
    <property type="match status" value="2"/>
</dbReference>
<organism evidence="5 6">
    <name type="scientific">Sitophilus oryzae</name>
    <name type="common">Rice weevil</name>
    <name type="synonym">Curculio oryzae</name>
    <dbReference type="NCBI Taxonomy" id="7048"/>
    <lineage>
        <taxon>Eukaryota</taxon>
        <taxon>Metazoa</taxon>
        <taxon>Ecdysozoa</taxon>
        <taxon>Arthropoda</taxon>
        <taxon>Hexapoda</taxon>
        <taxon>Insecta</taxon>
        <taxon>Pterygota</taxon>
        <taxon>Neoptera</taxon>
        <taxon>Endopterygota</taxon>
        <taxon>Coleoptera</taxon>
        <taxon>Polyphaga</taxon>
        <taxon>Cucujiformia</taxon>
        <taxon>Curculionidae</taxon>
        <taxon>Dryophthorinae</taxon>
        <taxon>Sitophilus</taxon>
    </lineage>
</organism>
<evidence type="ECO:0000313" key="6">
    <source>
        <dbReference type="RefSeq" id="XP_030757210.1"/>
    </source>
</evidence>
<keyword evidence="5" id="KW-1185">Reference proteome</keyword>
<dbReference type="GO" id="GO:0005615">
    <property type="term" value="C:extracellular space"/>
    <property type="evidence" value="ECO:0007669"/>
    <property type="project" value="TreeGrafter"/>
</dbReference>
<dbReference type="PANTHER" id="PTHR24373:SF370">
    <property type="entry name" value="FISH-LIPS, ISOFORM E"/>
    <property type="match status" value="1"/>
</dbReference>
<protein>
    <submittedName>
        <fullName evidence="6">Leucine-rich repeat-containing protein 15-like</fullName>
    </submittedName>
</protein>
<keyword evidence="3" id="KW-0677">Repeat</keyword>
<dbReference type="InterPro" id="IPR001611">
    <property type="entry name" value="Leu-rich_rpt"/>
</dbReference>
<evidence type="ECO:0000313" key="5">
    <source>
        <dbReference type="Proteomes" id="UP000504635"/>
    </source>
</evidence>
<keyword evidence="1" id="KW-0433">Leucine-rich repeat</keyword>
<sequence length="463" mass="54174">MAKWLPPMVLIILVPTTNLENDDGSCRRHLSVLNWPQITCTNVDNSFFQHFVASPNRTHWIKCTNCSLNVIDERTFNFLKNNVSYVELQASRIRTLKRLAFNKLFLLKYLNLRKNDIDYLEPKCFTGIKRLLHLDLSFNFLKILTNNIFSDMSNLDILNLNYNQLFYIQPYAFAGLVNLKYLYINHNDLKKLEDKMFRYLPNLKILYLEHNSIVEIHQNAFFNLKNLNFLYLNNNSINFLVQYNFKPLTSLIDLQLRLNNLTEIQVSSFNGLSNLRTLHLSNNNISIVKPYGFVGLDSLKVLDLVRNKFVLIDFSYFDKMENLEVLWLNNNSISTFEISYKSEVQNSLVILDLSFNNLSMFNYKLLYSKMPNIKEVVLEKNSMNCDFFTNMYNFLQDKNVTLCVSSHCNFNETVVYIDDICSEVYVTSTDHVYNSTDFSTDCSTNFFGSTVFMFIALSLALFC</sequence>
<evidence type="ECO:0000256" key="3">
    <source>
        <dbReference type="ARBA" id="ARBA00022737"/>
    </source>
</evidence>
<dbReference type="SMART" id="SM00369">
    <property type="entry name" value="LRR_TYP"/>
    <property type="match status" value="10"/>
</dbReference>
<dbReference type="RefSeq" id="XP_030757210.1">
    <property type="nucleotide sequence ID" value="XM_030901350.1"/>
</dbReference>
<evidence type="ECO:0000256" key="1">
    <source>
        <dbReference type="ARBA" id="ARBA00022614"/>
    </source>
</evidence>
<name>A0A6J2Y2J4_SITOR</name>
<dbReference type="OrthoDB" id="676979at2759"/>
<dbReference type="InParanoid" id="A0A6J2Y2J4"/>
<dbReference type="GO" id="GO:0031012">
    <property type="term" value="C:extracellular matrix"/>
    <property type="evidence" value="ECO:0007669"/>
    <property type="project" value="TreeGrafter"/>
</dbReference>
<dbReference type="InterPro" id="IPR003591">
    <property type="entry name" value="Leu-rich_rpt_typical-subtyp"/>
</dbReference>
<dbReference type="SMART" id="SM00365">
    <property type="entry name" value="LRR_SD22"/>
    <property type="match status" value="5"/>
</dbReference>
<dbReference type="FunFam" id="3.80.10.10:FF:001164">
    <property type="entry name" value="GH01279p"/>
    <property type="match status" value="1"/>
</dbReference>
<dbReference type="KEGG" id="soy:115883073"/>
<dbReference type="PROSITE" id="PS51450">
    <property type="entry name" value="LRR"/>
    <property type="match status" value="4"/>
</dbReference>